<evidence type="ECO:0000256" key="1">
    <source>
        <dbReference type="ARBA" id="ARBA00022679"/>
    </source>
</evidence>
<reference evidence="4" key="1">
    <citation type="submission" date="2021-01" db="EMBL/GenBank/DDBJ databases">
        <title>Whole genome shotgun sequence of Sphaerisporangium rufum NBRC 109079.</title>
        <authorList>
            <person name="Komaki H."/>
            <person name="Tamura T."/>
        </authorList>
    </citation>
    <scope>NUCLEOTIDE SEQUENCE</scope>
    <source>
        <strain evidence="4">NBRC 109079</strain>
    </source>
</reference>
<keyword evidence="2" id="KW-0418">Kinase</keyword>
<gene>
    <name evidence="4" type="ORF">Sru01_06670</name>
</gene>
<feature type="domain" description="HipA-like C-terminal" evidence="3">
    <location>
        <begin position="20"/>
        <end position="201"/>
    </location>
</feature>
<dbReference type="RefSeq" id="WP_203982340.1">
    <property type="nucleotide sequence ID" value="NZ_BOOU01000010.1"/>
</dbReference>
<organism evidence="4 5">
    <name type="scientific">Sphaerisporangium rufum</name>
    <dbReference type="NCBI Taxonomy" id="1381558"/>
    <lineage>
        <taxon>Bacteria</taxon>
        <taxon>Bacillati</taxon>
        <taxon>Actinomycetota</taxon>
        <taxon>Actinomycetes</taxon>
        <taxon>Streptosporangiales</taxon>
        <taxon>Streptosporangiaceae</taxon>
        <taxon>Sphaerisporangium</taxon>
    </lineage>
</organism>
<proteinExistence type="predicted"/>
<evidence type="ECO:0000313" key="5">
    <source>
        <dbReference type="Proteomes" id="UP000655287"/>
    </source>
</evidence>
<accession>A0A919QZJ1</accession>
<comment type="caution">
    <text evidence="4">The sequence shown here is derived from an EMBL/GenBank/DDBJ whole genome shotgun (WGS) entry which is preliminary data.</text>
</comment>
<dbReference type="Pfam" id="PF07804">
    <property type="entry name" value="HipA_C"/>
    <property type="match status" value="1"/>
</dbReference>
<dbReference type="Proteomes" id="UP000655287">
    <property type="component" value="Unassembled WGS sequence"/>
</dbReference>
<evidence type="ECO:0000259" key="3">
    <source>
        <dbReference type="Pfam" id="PF07804"/>
    </source>
</evidence>
<dbReference type="InterPro" id="IPR012893">
    <property type="entry name" value="HipA-like_C"/>
</dbReference>
<protein>
    <recommendedName>
        <fullName evidence="3">HipA-like C-terminal domain-containing protein</fullName>
    </recommendedName>
</protein>
<dbReference type="AlphaFoldDB" id="A0A919QZJ1"/>
<sequence>MKDAFPVLDVTDWPVVLFEVGGSEEKVWITDPAGQKRALFKPNVRHDNIEQADHWPEKLASELAGLSGIPAAAIDLVVRNGRRGCVSYDIKPEGGWELQPGWLLLADLLGDHDPTDKRHHGHTLSNIETVLSSYNHPPGFDVPENFTAFDVFVGYLILDALIANRDRHPANWSVLRGPTGGDQCLSPSYDHATSLGFSLTDEERSRKMRDAREWEAFLRKGTAHRFEGCRQVTLVDFALRALRMIDGAVRSYWLDRVASWSEDHLTALAASVPEMSVAARRFAVRLVLANRRRLLDA</sequence>
<evidence type="ECO:0000256" key="2">
    <source>
        <dbReference type="ARBA" id="ARBA00022777"/>
    </source>
</evidence>
<keyword evidence="1" id="KW-0808">Transferase</keyword>
<evidence type="ECO:0000313" key="4">
    <source>
        <dbReference type="EMBL" id="GII75685.1"/>
    </source>
</evidence>
<name>A0A919QZJ1_9ACTN</name>
<dbReference type="GO" id="GO:0016301">
    <property type="term" value="F:kinase activity"/>
    <property type="evidence" value="ECO:0007669"/>
    <property type="project" value="UniProtKB-KW"/>
</dbReference>
<keyword evidence="5" id="KW-1185">Reference proteome</keyword>
<dbReference type="EMBL" id="BOOU01000010">
    <property type="protein sequence ID" value="GII75685.1"/>
    <property type="molecule type" value="Genomic_DNA"/>
</dbReference>
<dbReference type="Gene3D" id="1.10.1070.20">
    <property type="match status" value="1"/>
</dbReference>